<evidence type="ECO:0000313" key="7">
    <source>
        <dbReference type="Proteomes" id="UP000322110"/>
    </source>
</evidence>
<evidence type="ECO:0000256" key="3">
    <source>
        <dbReference type="SAM" id="MobiDB-lite"/>
    </source>
</evidence>
<feature type="compositionally biased region" description="Basic and acidic residues" evidence="3">
    <location>
        <begin position="1150"/>
        <end position="1161"/>
    </location>
</feature>
<dbReference type="GO" id="GO:0009190">
    <property type="term" value="P:cyclic nucleotide biosynthetic process"/>
    <property type="evidence" value="ECO:0007669"/>
    <property type="project" value="InterPro"/>
</dbReference>
<keyword evidence="7" id="KW-1185">Reference proteome</keyword>
<dbReference type="SUPFAM" id="SSF48452">
    <property type="entry name" value="TPR-like"/>
    <property type="match status" value="2"/>
</dbReference>
<evidence type="ECO:0000259" key="5">
    <source>
        <dbReference type="PROSITE" id="PS50125"/>
    </source>
</evidence>
<dbReference type="Pfam" id="PF13191">
    <property type="entry name" value="AAA_16"/>
    <property type="match status" value="1"/>
</dbReference>
<dbReference type="Pfam" id="PF00536">
    <property type="entry name" value="SAM_1"/>
    <property type="match status" value="1"/>
</dbReference>
<proteinExistence type="predicted"/>
<dbReference type="OrthoDB" id="9785312at2"/>
<feature type="domain" description="Guanylate cyclase" evidence="5">
    <location>
        <begin position="104"/>
        <end position="233"/>
    </location>
</feature>
<dbReference type="PANTHER" id="PTHR16305">
    <property type="entry name" value="TESTICULAR SOLUBLE ADENYLYL CYCLASE"/>
    <property type="match status" value="1"/>
</dbReference>
<dbReference type="SMART" id="SM00454">
    <property type="entry name" value="SAM"/>
    <property type="match status" value="1"/>
</dbReference>
<dbReference type="EMBL" id="VUKA01000005">
    <property type="protein sequence ID" value="KAA2212884.1"/>
    <property type="molecule type" value="Genomic_DNA"/>
</dbReference>
<feature type="region of interest" description="Disordered" evidence="3">
    <location>
        <begin position="1143"/>
        <end position="1167"/>
    </location>
</feature>
<dbReference type="InterPro" id="IPR041664">
    <property type="entry name" value="AAA_16"/>
</dbReference>
<dbReference type="InterPro" id="IPR011990">
    <property type="entry name" value="TPR-like_helical_dom_sf"/>
</dbReference>
<feature type="domain" description="SAM" evidence="4">
    <location>
        <begin position="1"/>
        <end position="62"/>
    </location>
</feature>
<dbReference type="GO" id="GO:0035556">
    <property type="term" value="P:intracellular signal transduction"/>
    <property type="evidence" value="ECO:0007669"/>
    <property type="project" value="InterPro"/>
</dbReference>
<dbReference type="RefSeq" id="WP_149812500.1">
    <property type="nucleotide sequence ID" value="NZ_VUKA01000005.1"/>
</dbReference>
<dbReference type="Gene3D" id="3.30.70.1230">
    <property type="entry name" value="Nucleotide cyclase"/>
    <property type="match status" value="1"/>
</dbReference>
<dbReference type="Gene3D" id="1.10.150.50">
    <property type="entry name" value="Transcription Factor, Ets-1"/>
    <property type="match status" value="1"/>
</dbReference>
<accession>A0A5B2TFH8</accession>
<reference evidence="6 7" key="1">
    <citation type="journal article" date="2015" name="Int. J. Syst. Evol. Microbiol.">
        <title>Roseomonas oryzae sp. nov., isolated from paddy rhizosphere soil.</title>
        <authorList>
            <person name="Ramaprasad E.V."/>
            <person name="Sasikala Ch."/>
            <person name="Ramana Ch.V."/>
        </authorList>
    </citation>
    <scope>NUCLEOTIDE SEQUENCE [LARGE SCALE GENOMIC DNA]</scope>
    <source>
        <strain evidence="6 7">KCTC 42542</strain>
    </source>
</reference>
<dbReference type="GO" id="GO:0004016">
    <property type="term" value="F:adenylate cyclase activity"/>
    <property type="evidence" value="ECO:0007669"/>
    <property type="project" value="UniProtKB-ARBA"/>
</dbReference>
<dbReference type="CDD" id="cd09487">
    <property type="entry name" value="SAM_superfamily"/>
    <property type="match status" value="1"/>
</dbReference>
<organism evidence="6 7">
    <name type="scientific">Teichococcus oryzae</name>
    <dbReference type="NCBI Taxonomy" id="1608942"/>
    <lineage>
        <taxon>Bacteria</taxon>
        <taxon>Pseudomonadati</taxon>
        <taxon>Pseudomonadota</taxon>
        <taxon>Alphaproteobacteria</taxon>
        <taxon>Acetobacterales</taxon>
        <taxon>Roseomonadaceae</taxon>
        <taxon>Roseomonas</taxon>
    </lineage>
</organism>
<feature type="compositionally biased region" description="Pro residues" evidence="3">
    <location>
        <begin position="74"/>
        <end position="89"/>
    </location>
</feature>
<keyword evidence="1" id="KW-0547">Nucleotide-binding</keyword>
<evidence type="ECO:0000313" key="6">
    <source>
        <dbReference type="EMBL" id="KAA2212884.1"/>
    </source>
</evidence>
<dbReference type="GO" id="GO:0005737">
    <property type="term" value="C:cytoplasm"/>
    <property type="evidence" value="ECO:0007669"/>
    <property type="project" value="TreeGrafter"/>
</dbReference>
<dbReference type="SUPFAM" id="SSF47769">
    <property type="entry name" value="SAM/Pointed domain"/>
    <property type="match status" value="1"/>
</dbReference>
<gene>
    <name evidence="6" type="ORF">F0Q34_12190</name>
</gene>
<dbReference type="PROSITE" id="PS50105">
    <property type="entry name" value="SAM_DOMAIN"/>
    <property type="match status" value="1"/>
</dbReference>
<dbReference type="InterPro" id="IPR001054">
    <property type="entry name" value="A/G_cyclase"/>
</dbReference>
<dbReference type="SUPFAM" id="SSF52540">
    <property type="entry name" value="P-loop containing nucleoside triphosphate hydrolases"/>
    <property type="match status" value="1"/>
</dbReference>
<comment type="caution">
    <text evidence="6">The sequence shown here is derived from an EMBL/GenBank/DDBJ whole genome shotgun (WGS) entry which is preliminary data.</text>
</comment>
<evidence type="ECO:0000256" key="2">
    <source>
        <dbReference type="ARBA" id="ARBA00022840"/>
    </source>
</evidence>
<dbReference type="InterPro" id="IPR029787">
    <property type="entry name" value="Nucleotide_cyclase"/>
</dbReference>
<dbReference type="InterPro" id="IPR013761">
    <property type="entry name" value="SAM/pointed_sf"/>
</dbReference>
<dbReference type="GO" id="GO:0005524">
    <property type="term" value="F:ATP binding"/>
    <property type="evidence" value="ECO:0007669"/>
    <property type="project" value="UniProtKB-KW"/>
</dbReference>
<dbReference type="PROSITE" id="PS50125">
    <property type="entry name" value="GUANYLATE_CYCLASE_2"/>
    <property type="match status" value="1"/>
</dbReference>
<sequence length="1167" mass="125485">MIDVGAWLRAIGLAQYEAAFRDNHIDAAILPSLTAEDLREIGVSSVGHRRRLLEAIADLRPAAGREAGREAAAPAPPAMPAADAAPPPDAALSAGPAAERRRISVLFCDLVNSTALSARLDPEDLREAVGAYHRAASAVIEAQGGFVAQFLGDGVLAYFGWPKAREDDVERAVRAGLAVVGAVAALEFPEAGTLTARAGLATGEVVVGDMLGDAAARQCGVVGATPNLAARLQAAAAPGTVLACSVTRGLTGALFEWEALEPLALKGLGSDIAPFRLLGESGVESRFEALRRDNAAPLVGRDEELELLLRRWRRARAGMGQVVLLRGEAGIGKSRLAAALREALLAGGEAHQEMAFYCSPQHMDSALQPVVARLERAAGLSPPDTPEARLAKLEALLLPLDPPPEDVALVAELLSVPTLGRWPSPGLLPQRRREKLLTALLRRLRGLAAREPLLVLLEDAHWLDPTTYEFLNLLVAEVPAMPMLVMITHRPDFDTEAWLGQSHVTPMQINRLARAEHLALLRRVAHGKALPLEVEAEILARTDGVPLFVEEVGRAVLEGGLLREEADRWVLEGPLPPFAVPGSLQASLVARLDRSASVREVAQAGAVLGREFAHDLVEAVAGLPAAKLAEGLAQLEATGLLRRIGTPPEARYAFKHTLVQDAAYGILLRERRRDLHRRAAEAIGRLRPDAAERDPQILAHHRAEAGDARAAIELYRRAGERSASRSSLHEARAHFTAALGLLDGLPRNEWRDRTELELQIPLASATTWVEGQAAPAAGRIYARARQLCRQLADVERLVPVLAGLAVHHTNRGEPETACAAAEEMLRLALAQKDAAAELSAERLIGYASVKKGQPVAARRHLERVLDLFDPGRHRVLGTSFPMDTRIGALSWLANTLFILGFPDQALARGGEALADARRLQHIQSHTAALVAGGCSLHCLMRDPAATRAHAEELEALSTKAPAFRDVARVYRSWALAMLSGGGPEEGIARMQEALATYRAGGAGTVVPQALGLLADLHRRAGWPERGLALLDEALAFVERGGERICEAELHRTRGELLLALPGGDAEPCFLRAIELARLQQARMWELRAGLALARLWRGRGWHRKAHDLLAPVQEWFTEGFTLPELAEARALLDELGAATGIVRGRASAPSRRDGRTPEPRHSPRGSA</sequence>
<dbReference type="SUPFAM" id="SSF55073">
    <property type="entry name" value="Nucleotide cyclase"/>
    <property type="match status" value="1"/>
</dbReference>
<dbReference type="SMART" id="SM00044">
    <property type="entry name" value="CYCc"/>
    <property type="match status" value="1"/>
</dbReference>
<name>A0A5B2TFH8_9PROT</name>
<dbReference type="CDD" id="cd07302">
    <property type="entry name" value="CHD"/>
    <property type="match status" value="1"/>
</dbReference>
<evidence type="ECO:0000259" key="4">
    <source>
        <dbReference type="PROSITE" id="PS50105"/>
    </source>
</evidence>
<dbReference type="InterPro" id="IPR001660">
    <property type="entry name" value="SAM"/>
</dbReference>
<dbReference type="Gene3D" id="3.40.50.300">
    <property type="entry name" value="P-loop containing nucleotide triphosphate hydrolases"/>
    <property type="match status" value="1"/>
</dbReference>
<keyword evidence="2" id="KW-0067">ATP-binding</keyword>
<protein>
    <submittedName>
        <fullName evidence="6">AAA family ATPase</fullName>
    </submittedName>
</protein>
<dbReference type="Pfam" id="PF00211">
    <property type="entry name" value="Guanylate_cyc"/>
    <property type="match status" value="1"/>
</dbReference>
<dbReference type="InterPro" id="IPR027417">
    <property type="entry name" value="P-loop_NTPase"/>
</dbReference>
<dbReference type="AlphaFoldDB" id="A0A5B2TFH8"/>
<dbReference type="Gene3D" id="1.25.40.10">
    <property type="entry name" value="Tetratricopeptide repeat domain"/>
    <property type="match status" value="1"/>
</dbReference>
<dbReference type="Proteomes" id="UP000322110">
    <property type="component" value="Unassembled WGS sequence"/>
</dbReference>
<evidence type="ECO:0000256" key="1">
    <source>
        <dbReference type="ARBA" id="ARBA00022741"/>
    </source>
</evidence>
<dbReference type="PANTHER" id="PTHR16305:SF28">
    <property type="entry name" value="GUANYLATE CYCLASE DOMAIN-CONTAINING PROTEIN"/>
    <property type="match status" value="1"/>
</dbReference>
<feature type="region of interest" description="Disordered" evidence="3">
    <location>
        <begin position="66"/>
        <end position="93"/>
    </location>
</feature>